<organism evidence="2 3">
    <name type="scientific">Rhodohalobacter barkolensis</name>
    <dbReference type="NCBI Taxonomy" id="2053187"/>
    <lineage>
        <taxon>Bacteria</taxon>
        <taxon>Pseudomonadati</taxon>
        <taxon>Balneolota</taxon>
        <taxon>Balneolia</taxon>
        <taxon>Balneolales</taxon>
        <taxon>Balneolaceae</taxon>
        <taxon>Rhodohalobacter</taxon>
    </lineage>
</organism>
<gene>
    <name evidence="2" type="ORF">CWD77_03460</name>
</gene>
<dbReference type="Pfam" id="PF05618">
    <property type="entry name" value="Zn_protease"/>
    <property type="match status" value="1"/>
</dbReference>
<dbReference type="Proteomes" id="UP000233398">
    <property type="component" value="Unassembled WGS sequence"/>
</dbReference>
<dbReference type="EMBL" id="PISP01000001">
    <property type="protein sequence ID" value="PKD45355.1"/>
    <property type="molecule type" value="Genomic_DNA"/>
</dbReference>
<dbReference type="InterPro" id="IPR021109">
    <property type="entry name" value="Peptidase_aspartic_dom_sf"/>
</dbReference>
<dbReference type="OrthoDB" id="9782977at2"/>
<name>A0A2N0VMD8_9BACT</name>
<evidence type="ECO:0000313" key="2">
    <source>
        <dbReference type="EMBL" id="PKD45355.1"/>
    </source>
</evidence>
<dbReference type="PANTHER" id="PTHR38037">
    <property type="entry name" value="ZN_PROTEASE DOMAIN-CONTAINING PROTEIN"/>
    <property type="match status" value="1"/>
</dbReference>
<sequence>MSKPIVGRLEKIDLPEFSISNLDAKIDTGAYTSSLHCHHIESYDKDGENWVQFYVLDPEHPEYEAKLFSCPVHTVRRVKSSNGQIQERFTIKRKVRFFGKTRTIELSLTDRSEMKFPVLIGRKFLTNKFLVDVSKKYLSPQ</sequence>
<dbReference type="AlphaFoldDB" id="A0A2N0VMD8"/>
<dbReference type="InterPro" id="IPR008503">
    <property type="entry name" value="Asp_endopeptidase"/>
</dbReference>
<comment type="caution">
    <text evidence="2">The sequence shown here is derived from an EMBL/GenBank/DDBJ whole genome shotgun (WGS) entry which is preliminary data.</text>
</comment>
<evidence type="ECO:0000259" key="1">
    <source>
        <dbReference type="Pfam" id="PF05618"/>
    </source>
</evidence>
<dbReference type="SUPFAM" id="SSF50630">
    <property type="entry name" value="Acid proteases"/>
    <property type="match status" value="1"/>
</dbReference>
<accession>A0A2N0VMD8</accession>
<proteinExistence type="predicted"/>
<evidence type="ECO:0000313" key="3">
    <source>
        <dbReference type="Proteomes" id="UP000233398"/>
    </source>
</evidence>
<protein>
    <recommendedName>
        <fullName evidence="1">Retropepsin-like aspartic endopeptidase domain-containing protein</fullName>
    </recommendedName>
</protein>
<reference evidence="2 3" key="1">
    <citation type="submission" date="2017-11" db="EMBL/GenBank/DDBJ databases">
        <title>Rhodohalobacter 15182 sp. nov., isolated from a salt lake.</title>
        <authorList>
            <person name="Han S."/>
        </authorList>
    </citation>
    <scope>NUCLEOTIDE SEQUENCE [LARGE SCALE GENOMIC DNA]</scope>
    <source>
        <strain evidence="2 3">15182</strain>
    </source>
</reference>
<dbReference type="PANTHER" id="PTHR38037:SF2">
    <property type="entry name" value="ATP-DEPENDENT ZINC PROTEASE DOMAIN-CONTAINING PROTEIN-RELATED"/>
    <property type="match status" value="1"/>
</dbReference>
<feature type="domain" description="Retropepsin-like aspartic endopeptidase" evidence="1">
    <location>
        <begin position="5"/>
        <end position="139"/>
    </location>
</feature>
<keyword evidence="3" id="KW-1185">Reference proteome</keyword>
<dbReference type="Gene3D" id="2.40.70.10">
    <property type="entry name" value="Acid Proteases"/>
    <property type="match status" value="1"/>
</dbReference>